<feature type="transmembrane region" description="Helical" evidence="9">
    <location>
        <begin position="310"/>
        <end position="333"/>
    </location>
</feature>
<feature type="transmembrane region" description="Helical" evidence="9">
    <location>
        <begin position="148"/>
        <end position="168"/>
    </location>
</feature>
<dbReference type="GO" id="GO:0005886">
    <property type="term" value="C:plasma membrane"/>
    <property type="evidence" value="ECO:0007669"/>
    <property type="project" value="UniProtKB-SubCell"/>
</dbReference>
<evidence type="ECO:0000256" key="1">
    <source>
        <dbReference type="ARBA" id="ARBA00004429"/>
    </source>
</evidence>
<keyword evidence="2" id="KW-0813">Transport</keyword>
<dbReference type="PANTHER" id="PTHR30574">
    <property type="entry name" value="INNER MEMBRANE PROTEIN YEDE"/>
    <property type="match status" value="1"/>
</dbReference>
<evidence type="ECO:0000256" key="9">
    <source>
        <dbReference type="SAM" id="Phobius"/>
    </source>
</evidence>
<evidence type="ECO:0000256" key="5">
    <source>
        <dbReference type="ARBA" id="ARBA00022692"/>
    </source>
</evidence>
<keyword evidence="3" id="KW-1003">Cell membrane</keyword>
<comment type="similarity">
    <text evidence="8">Belongs to the TsuA/YedE (TC 9.B.102) family.</text>
</comment>
<evidence type="ECO:0000256" key="8">
    <source>
        <dbReference type="ARBA" id="ARBA00035655"/>
    </source>
</evidence>
<evidence type="ECO:0000256" key="7">
    <source>
        <dbReference type="ARBA" id="ARBA00023136"/>
    </source>
</evidence>
<keyword evidence="4" id="KW-0997">Cell inner membrane</keyword>
<keyword evidence="5 9" id="KW-0812">Transmembrane</keyword>
<dbReference type="PANTHER" id="PTHR30574:SF1">
    <property type="entry name" value="SULPHUR TRANSPORT DOMAIN-CONTAINING PROTEIN"/>
    <property type="match status" value="1"/>
</dbReference>
<evidence type="ECO:0000256" key="4">
    <source>
        <dbReference type="ARBA" id="ARBA00022519"/>
    </source>
</evidence>
<keyword evidence="7 9" id="KW-0472">Membrane</keyword>
<dbReference type="AlphaFoldDB" id="A0A831LH03"/>
<evidence type="ECO:0000256" key="3">
    <source>
        <dbReference type="ARBA" id="ARBA00022475"/>
    </source>
</evidence>
<evidence type="ECO:0000256" key="6">
    <source>
        <dbReference type="ARBA" id="ARBA00022989"/>
    </source>
</evidence>
<sequence>MITILILGFLFGAILQYAKLNKYNTISGMATLNNLAVAKAIAVAIGVGAILINIEIGLGLAGYHAKPLIFGGVALGGIIFGIGMAILGYCPGTLAISLGQGSVDALFGIIGGLFGGLGYTLILPSIQGILEPNLGVISLHTIAGNSPVLFYILLILLGAVFIGAAFWLHKLDKPGKDMKWLAAGIGLAILNAIVFLSAVSNRQIGASTTFPFVADWLTGVTQNSYFEAIQKSGRWEVLFLAGAVLSGLIISLLKKEFKIQLIHENWKNFKNNSRSSRILWSLFGGFILIFGARMAGGCTSGHIISGGMQLAVSSLVFSAFVFAGLLVTGRLFYGKENFNKKG</sequence>
<name>A0A831LH03_9BACT</name>
<gene>
    <name evidence="10" type="ORF">ENN90_06865</name>
</gene>
<protein>
    <submittedName>
        <fullName evidence="10">Transporter</fullName>
    </submittedName>
</protein>
<organism evidence="10">
    <name type="scientific">Mariniphaga anaerophila</name>
    <dbReference type="NCBI Taxonomy" id="1484053"/>
    <lineage>
        <taxon>Bacteria</taxon>
        <taxon>Pseudomonadati</taxon>
        <taxon>Bacteroidota</taxon>
        <taxon>Bacteroidia</taxon>
        <taxon>Marinilabiliales</taxon>
        <taxon>Prolixibacteraceae</taxon>
        <taxon>Mariniphaga</taxon>
    </lineage>
</organism>
<evidence type="ECO:0000256" key="2">
    <source>
        <dbReference type="ARBA" id="ARBA00022448"/>
    </source>
</evidence>
<reference evidence="10" key="1">
    <citation type="journal article" date="2020" name="mSystems">
        <title>Genome- and Community-Level Interaction Insights into Carbon Utilization and Element Cycling Functions of Hydrothermarchaeota in Hydrothermal Sediment.</title>
        <authorList>
            <person name="Zhou Z."/>
            <person name="Liu Y."/>
            <person name="Xu W."/>
            <person name="Pan J."/>
            <person name="Luo Z.H."/>
            <person name="Li M."/>
        </authorList>
    </citation>
    <scope>NUCLEOTIDE SEQUENCE [LARGE SCALE GENOMIC DNA]</scope>
    <source>
        <strain evidence="10">SpSt-1217</strain>
    </source>
</reference>
<comment type="subcellular location">
    <subcellularLocation>
        <location evidence="1">Cell inner membrane</location>
        <topology evidence="1">Multi-pass membrane protein</topology>
    </subcellularLocation>
</comment>
<dbReference type="Pfam" id="PF04143">
    <property type="entry name" value="Sulf_transp"/>
    <property type="match status" value="1"/>
</dbReference>
<feature type="transmembrane region" description="Helical" evidence="9">
    <location>
        <begin position="180"/>
        <end position="199"/>
    </location>
</feature>
<feature type="transmembrane region" description="Helical" evidence="9">
    <location>
        <begin position="36"/>
        <end position="56"/>
    </location>
</feature>
<proteinExistence type="inferred from homology"/>
<dbReference type="EMBL" id="DSDK01000379">
    <property type="protein sequence ID" value="HDR51327.1"/>
    <property type="molecule type" value="Genomic_DNA"/>
</dbReference>
<comment type="caution">
    <text evidence="10">The sequence shown here is derived from an EMBL/GenBank/DDBJ whole genome shotgun (WGS) entry which is preliminary data.</text>
</comment>
<accession>A0A831LH03</accession>
<dbReference type="InterPro" id="IPR007272">
    <property type="entry name" value="Sulf_transp_TsuA/YedE"/>
</dbReference>
<evidence type="ECO:0000313" key="10">
    <source>
        <dbReference type="EMBL" id="HDR51327.1"/>
    </source>
</evidence>
<keyword evidence="6 9" id="KW-1133">Transmembrane helix</keyword>
<dbReference type="Proteomes" id="UP000886047">
    <property type="component" value="Unassembled WGS sequence"/>
</dbReference>
<feature type="transmembrane region" description="Helical" evidence="9">
    <location>
        <begin position="278"/>
        <end position="304"/>
    </location>
</feature>
<feature type="transmembrane region" description="Helical" evidence="9">
    <location>
        <begin position="68"/>
        <end position="89"/>
    </location>
</feature>